<comment type="subcellular location">
    <subcellularLocation>
        <location evidence="1">Nucleus</location>
    </subcellularLocation>
</comment>
<dbReference type="GeneID" id="27902653"/>
<name>M3D3M8_SPHMS</name>
<dbReference type="AlphaFoldDB" id="M3D3M8"/>
<evidence type="ECO:0000259" key="9">
    <source>
        <dbReference type="Pfam" id="PF04042"/>
    </source>
</evidence>
<evidence type="ECO:0000256" key="6">
    <source>
        <dbReference type="ARBA" id="ARBA00023242"/>
    </source>
</evidence>
<dbReference type="RefSeq" id="XP_016760946.1">
    <property type="nucleotide sequence ID" value="XM_016905516.1"/>
</dbReference>
<feature type="region of interest" description="Disordered" evidence="8">
    <location>
        <begin position="630"/>
        <end position="666"/>
    </location>
</feature>
<evidence type="ECO:0000313" key="10">
    <source>
        <dbReference type="EMBL" id="EMF12825.1"/>
    </source>
</evidence>
<evidence type="ECO:0000256" key="8">
    <source>
        <dbReference type="SAM" id="MobiDB-lite"/>
    </source>
</evidence>
<sequence>MNMARPTTSAQNPFSSSPAFGTPVHPFPPTAGKRPPPAPPAFKPQIATILPILLPPATLRPVAFRTFTKKYSLTLNSSALQAFASFIGKHCGSAWREEGTGEKLLEEAAKLWKAENGPVIVEDGEKLKTILRTLEGSMSSGRVGTPRSGNSLNPSRQNSFAFGNDSAVDILGDRPELERQGSSYGISGLRVQSPASGPEEEDHGSSEPRKWLKVISAFEQPRFTFDMDKKHFLRVEIKPTLFPNPRQKTAVFKERYNIIHQRLLRNPAFQAPSISAGVPTLKRHGTVTERTFYKITPIANLLGRGGSSHLLLGMLAIAPTGTLALNDMSGSISLDLQHATSMQDGQPYFCPGMIVLVDGVYEEDWAGAGSSGLGNTGGVGGTIGGRFVGFEIGSPPVERRDISLGINLKAEDLGGGFGWADFLGLGSERAVGTRMKKLESRLVGPESDIDDDARKMVILSGVTLDQPSTLTALRKLLEQYEAAEQLPMGFVLAGDFSSKAAMAGAGTGSIEYKELFNELAAVLSDFPALLRSCTWVFMPGDNDPWASSFSAGASTLLPREGVPDLFTNRIKRAFANAKAEVGAKKGEADGEAIWTSNPTRLSFFGPAHELVILRDDISGRFRRNAIRYGQATKQAESQTDSAIVLPDSDEDMTMSGALPTTESDELEDTRMAFDADSPPAALAETVPSESYNIQEAKRLILSLLPQSTVSPFPLTVRPVHWDYAPSALTLYPLPHALVVADADAPPFAITYEGCHVMNPGRLVEGGGKRKKVQWIEYDVWTKRGGVKELWMG</sequence>
<dbReference type="GO" id="GO:0006261">
    <property type="term" value="P:DNA-templated DNA replication"/>
    <property type="evidence" value="ECO:0007669"/>
    <property type="project" value="InterPro"/>
</dbReference>
<dbReference type="Pfam" id="PF04042">
    <property type="entry name" value="DNA_pol_E_B"/>
    <property type="match status" value="1"/>
</dbReference>
<evidence type="ECO:0000256" key="4">
    <source>
        <dbReference type="ARBA" id="ARBA00022705"/>
    </source>
</evidence>
<dbReference type="PANTHER" id="PTHR12708">
    <property type="entry name" value="DNA POLYMERASE EPSILON SUBUNIT B"/>
    <property type="match status" value="1"/>
</dbReference>
<gene>
    <name evidence="10" type="ORF">SEPMUDRAFT_149375</name>
</gene>
<accession>M3D3M8</accession>
<feature type="domain" description="DNA polymerase alpha/delta/epsilon subunit B" evidence="9">
    <location>
        <begin position="457"/>
        <end position="748"/>
    </location>
</feature>
<dbReference type="GO" id="GO:0042276">
    <property type="term" value="P:error-prone translesion synthesis"/>
    <property type="evidence" value="ECO:0007669"/>
    <property type="project" value="TreeGrafter"/>
</dbReference>
<dbReference type="PANTHER" id="PTHR12708:SF0">
    <property type="entry name" value="DNA POLYMERASE EPSILON SUBUNIT 2"/>
    <property type="match status" value="1"/>
</dbReference>
<reference evidence="10 11" key="1">
    <citation type="journal article" date="2012" name="PLoS Pathog.">
        <title>Diverse lifestyles and strategies of plant pathogenesis encoded in the genomes of eighteen Dothideomycetes fungi.</title>
        <authorList>
            <person name="Ohm R.A."/>
            <person name="Feau N."/>
            <person name="Henrissat B."/>
            <person name="Schoch C.L."/>
            <person name="Horwitz B.A."/>
            <person name="Barry K.W."/>
            <person name="Condon B.J."/>
            <person name="Copeland A.C."/>
            <person name="Dhillon B."/>
            <person name="Glaser F."/>
            <person name="Hesse C.N."/>
            <person name="Kosti I."/>
            <person name="LaButti K."/>
            <person name="Lindquist E.A."/>
            <person name="Lucas S."/>
            <person name="Salamov A.A."/>
            <person name="Bradshaw R.E."/>
            <person name="Ciuffetti L."/>
            <person name="Hamelin R.C."/>
            <person name="Kema G.H.J."/>
            <person name="Lawrence C."/>
            <person name="Scott J.A."/>
            <person name="Spatafora J.W."/>
            <person name="Turgeon B.G."/>
            <person name="de Wit P.J.G.M."/>
            <person name="Zhong S."/>
            <person name="Goodwin S.B."/>
            <person name="Grigoriev I.V."/>
        </authorList>
    </citation>
    <scope>NUCLEOTIDE SEQUENCE [LARGE SCALE GENOMIC DNA]</scope>
    <source>
        <strain evidence="10 11">SO2202</strain>
    </source>
</reference>
<dbReference type="InterPro" id="IPR007185">
    <property type="entry name" value="DNA_pol_a/d/e_bsu"/>
</dbReference>
<feature type="region of interest" description="Disordered" evidence="8">
    <location>
        <begin position="138"/>
        <end position="158"/>
    </location>
</feature>
<comment type="similarity">
    <text evidence="2">Belongs to the DNA polymerase epsilon subunit B family.</text>
</comment>
<dbReference type="GO" id="GO:0008622">
    <property type="term" value="C:epsilon DNA polymerase complex"/>
    <property type="evidence" value="ECO:0007669"/>
    <property type="project" value="InterPro"/>
</dbReference>
<evidence type="ECO:0000256" key="7">
    <source>
        <dbReference type="ARBA" id="ARBA00032930"/>
    </source>
</evidence>
<proteinExistence type="inferred from homology"/>
<feature type="compositionally biased region" description="Polar residues" evidence="8">
    <location>
        <begin position="631"/>
        <end position="641"/>
    </location>
</feature>
<dbReference type="HOGENOM" id="CLU_010628_1_0_1"/>
<evidence type="ECO:0000256" key="2">
    <source>
        <dbReference type="ARBA" id="ARBA00009560"/>
    </source>
</evidence>
<feature type="compositionally biased region" description="Pro residues" evidence="8">
    <location>
        <begin position="25"/>
        <end position="41"/>
    </location>
</feature>
<evidence type="ECO:0000256" key="5">
    <source>
        <dbReference type="ARBA" id="ARBA00023125"/>
    </source>
</evidence>
<evidence type="ECO:0000313" key="11">
    <source>
        <dbReference type="Proteomes" id="UP000016931"/>
    </source>
</evidence>
<evidence type="ECO:0000256" key="1">
    <source>
        <dbReference type="ARBA" id="ARBA00004123"/>
    </source>
</evidence>
<dbReference type="STRING" id="692275.M3D3M8"/>
<feature type="compositionally biased region" description="Polar residues" evidence="8">
    <location>
        <begin position="1"/>
        <end position="19"/>
    </location>
</feature>
<dbReference type="InterPro" id="IPR016266">
    <property type="entry name" value="POLE2"/>
</dbReference>
<keyword evidence="11" id="KW-1185">Reference proteome</keyword>
<feature type="region of interest" description="Disordered" evidence="8">
    <location>
        <begin position="1"/>
        <end position="41"/>
    </location>
</feature>
<evidence type="ECO:0000256" key="3">
    <source>
        <dbReference type="ARBA" id="ARBA00016011"/>
    </source>
</evidence>
<keyword evidence="4" id="KW-0235">DNA replication</keyword>
<feature type="region of interest" description="Disordered" evidence="8">
    <location>
        <begin position="181"/>
        <end position="208"/>
    </location>
</feature>
<dbReference type="Proteomes" id="UP000016931">
    <property type="component" value="Unassembled WGS sequence"/>
</dbReference>
<dbReference type="OrthoDB" id="10254730at2759"/>
<protein>
    <recommendedName>
        <fullName evidence="3">DNA polymerase epsilon subunit B</fullName>
    </recommendedName>
    <alternativeName>
        <fullName evidence="7">DNA polymerase II subunit 2</fullName>
    </alternativeName>
</protein>
<dbReference type="OMA" id="PEDGAWF"/>
<dbReference type="eggNOG" id="KOG3818">
    <property type="taxonomic scope" value="Eukaryota"/>
</dbReference>
<organism evidence="10 11">
    <name type="scientific">Sphaerulina musiva (strain SO2202)</name>
    <name type="common">Poplar stem canker fungus</name>
    <name type="synonym">Septoria musiva</name>
    <dbReference type="NCBI Taxonomy" id="692275"/>
    <lineage>
        <taxon>Eukaryota</taxon>
        <taxon>Fungi</taxon>
        <taxon>Dikarya</taxon>
        <taxon>Ascomycota</taxon>
        <taxon>Pezizomycotina</taxon>
        <taxon>Dothideomycetes</taxon>
        <taxon>Dothideomycetidae</taxon>
        <taxon>Mycosphaerellales</taxon>
        <taxon>Mycosphaerellaceae</taxon>
        <taxon>Sphaerulina</taxon>
    </lineage>
</organism>
<dbReference type="EMBL" id="KB456264">
    <property type="protein sequence ID" value="EMF12825.1"/>
    <property type="molecule type" value="Genomic_DNA"/>
</dbReference>
<dbReference type="GO" id="GO:0003677">
    <property type="term" value="F:DNA binding"/>
    <property type="evidence" value="ECO:0007669"/>
    <property type="project" value="UniProtKB-KW"/>
</dbReference>
<keyword evidence="5" id="KW-0238">DNA-binding</keyword>
<keyword evidence="6" id="KW-0539">Nucleus</keyword>